<protein>
    <submittedName>
        <fullName evidence="7">Protein kinase</fullName>
    </submittedName>
</protein>
<evidence type="ECO:0000259" key="6">
    <source>
        <dbReference type="PROSITE" id="PS50011"/>
    </source>
</evidence>
<gene>
    <name evidence="7" type="ORF">LZC94_03280</name>
</gene>
<dbReference type="InterPro" id="IPR011990">
    <property type="entry name" value="TPR-like_helical_dom_sf"/>
</dbReference>
<name>A0ABZ2M4E0_9BACT</name>
<accession>A0ABZ2M4E0</accession>
<evidence type="ECO:0000256" key="3">
    <source>
        <dbReference type="ARBA" id="ARBA00022777"/>
    </source>
</evidence>
<keyword evidence="5" id="KW-0472">Membrane</keyword>
<feature type="domain" description="Protein kinase" evidence="6">
    <location>
        <begin position="1"/>
        <end position="242"/>
    </location>
</feature>
<dbReference type="Pfam" id="PF00069">
    <property type="entry name" value="Pkinase"/>
    <property type="match status" value="1"/>
</dbReference>
<evidence type="ECO:0000256" key="4">
    <source>
        <dbReference type="ARBA" id="ARBA00022840"/>
    </source>
</evidence>
<keyword evidence="8" id="KW-1185">Reference proteome</keyword>
<keyword evidence="3 7" id="KW-0418">Kinase</keyword>
<keyword evidence="5" id="KW-1133">Transmembrane helix</keyword>
<sequence>MGEVYRAYDRTFERRVALKVVRVGASEIVGDRETAKRRLLNEARLVSALEHPHIVAIYDAGESAGLPYLVLELCEGGNLRHAMRQGASQADRLRWLTQIAEALAHAHEHGIIHRDVKPENVLLTAEGTAKVADFGIAKALSKSRSDDSTTLGIVGTPRYMAPEQLFGGSIDARIDQFAWGIVACELLSDVHPRAGDADEDAASAVTIAPRVPRHLHRVFARAMDTHPRKRYPHFRALLEDLRELPRRRTWPAILGAVAGVALVGAVLAGWLGRGARNEHADQATRSPVATDAPLPFDAAKTDAAIVARCAPPARHHLAAGLQLWRDASLWEAAARFDDATKADPECASASVYYLITANRAIPRRREHFRLAREQRTKLGARERLFLDVLEPTITDMPDDGEVLRRTDALRKRLPTDLDAQILHQYMLYRLDRFDEVLAQVDQTAALAEAPIPLNELLAALVHLRKRDPSAALDRFRRCLVSAPDSGECLLRRSHLFASQGRCAEAQNELRHLTSVMPHNARAQFDLANVLLVSTHDAMAARTAFEERVRLYPLDAFAFDPTAEAARLADEYRMATVSGDLAKALHFARTWNDETSHSNGGRYRYDALWELIELLRELGSVDQARALARRGLREHRSWAADPMQDVEIGLARSAYLTGAIDAREYRTLRDAWIPRRPRSPVETWLGGFAGLPEIGAEMAPPLAPGELVEDALTMVTSPRNVLGAAAELLRVGRVNDAIQHADAIAQSCLVYSPMAYLQARLASAKAHEAAHDVAGACTRYAALRDLLAKSPRSTSLRFAVERLHALSCREL</sequence>
<keyword evidence="4" id="KW-0067">ATP-binding</keyword>
<evidence type="ECO:0000256" key="5">
    <source>
        <dbReference type="SAM" id="Phobius"/>
    </source>
</evidence>
<dbReference type="PROSITE" id="PS00108">
    <property type="entry name" value="PROTEIN_KINASE_ST"/>
    <property type="match status" value="1"/>
</dbReference>
<dbReference type="Gene3D" id="1.10.510.10">
    <property type="entry name" value="Transferase(Phosphotransferase) domain 1"/>
    <property type="match status" value="1"/>
</dbReference>
<evidence type="ECO:0000313" key="7">
    <source>
        <dbReference type="EMBL" id="WXB16302.1"/>
    </source>
</evidence>
<dbReference type="SUPFAM" id="SSF48452">
    <property type="entry name" value="TPR-like"/>
    <property type="match status" value="1"/>
</dbReference>
<keyword evidence="2" id="KW-0547">Nucleotide-binding</keyword>
<dbReference type="InterPro" id="IPR000719">
    <property type="entry name" value="Prot_kinase_dom"/>
</dbReference>
<dbReference type="SUPFAM" id="SSF56112">
    <property type="entry name" value="Protein kinase-like (PK-like)"/>
    <property type="match status" value="1"/>
</dbReference>
<evidence type="ECO:0000256" key="1">
    <source>
        <dbReference type="ARBA" id="ARBA00022679"/>
    </source>
</evidence>
<dbReference type="EMBL" id="CP089984">
    <property type="protein sequence ID" value="WXB16302.1"/>
    <property type="molecule type" value="Genomic_DNA"/>
</dbReference>
<dbReference type="PANTHER" id="PTHR43289">
    <property type="entry name" value="MITOGEN-ACTIVATED PROTEIN KINASE KINASE KINASE 20-RELATED"/>
    <property type="match status" value="1"/>
</dbReference>
<dbReference type="Gene3D" id="3.30.200.20">
    <property type="entry name" value="Phosphorylase Kinase, domain 1"/>
    <property type="match status" value="1"/>
</dbReference>
<proteinExistence type="predicted"/>
<keyword evidence="1" id="KW-0808">Transferase</keyword>
<keyword evidence="5" id="KW-0812">Transmembrane</keyword>
<evidence type="ECO:0000256" key="2">
    <source>
        <dbReference type="ARBA" id="ARBA00022741"/>
    </source>
</evidence>
<dbReference type="PROSITE" id="PS50011">
    <property type="entry name" value="PROTEIN_KINASE_DOM"/>
    <property type="match status" value="1"/>
</dbReference>
<dbReference type="Gene3D" id="1.25.40.10">
    <property type="entry name" value="Tetratricopeptide repeat domain"/>
    <property type="match status" value="1"/>
</dbReference>
<dbReference type="GO" id="GO:0016301">
    <property type="term" value="F:kinase activity"/>
    <property type="evidence" value="ECO:0007669"/>
    <property type="project" value="UniProtKB-KW"/>
</dbReference>
<feature type="transmembrane region" description="Helical" evidence="5">
    <location>
        <begin position="252"/>
        <end position="272"/>
    </location>
</feature>
<dbReference type="InterPro" id="IPR008271">
    <property type="entry name" value="Ser/Thr_kinase_AS"/>
</dbReference>
<evidence type="ECO:0000313" key="8">
    <source>
        <dbReference type="Proteomes" id="UP001370348"/>
    </source>
</evidence>
<dbReference type="PANTHER" id="PTHR43289:SF6">
    <property type="entry name" value="SERINE_THREONINE-PROTEIN KINASE NEKL-3"/>
    <property type="match status" value="1"/>
</dbReference>
<organism evidence="7 8">
    <name type="scientific">Pendulispora albinea</name>
    <dbReference type="NCBI Taxonomy" id="2741071"/>
    <lineage>
        <taxon>Bacteria</taxon>
        <taxon>Pseudomonadati</taxon>
        <taxon>Myxococcota</taxon>
        <taxon>Myxococcia</taxon>
        <taxon>Myxococcales</taxon>
        <taxon>Sorangiineae</taxon>
        <taxon>Pendulisporaceae</taxon>
        <taxon>Pendulispora</taxon>
    </lineage>
</organism>
<dbReference type="CDD" id="cd14014">
    <property type="entry name" value="STKc_PknB_like"/>
    <property type="match status" value="1"/>
</dbReference>
<dbReference type="SMART" id="SM00220">
    <property type="entry name" value="S_TKc"/>
    <property type="match status" value="1"/>
</dbReference>
<dbReference type="Proteomes" id="UP001370348">
    <property type="component" value="Chromosome"/>
</dbReference>
<reference evidence="7 8" key="1">
    <citation type="submission" date="2021-12" db="EMBL/GenBank/DDBJ databases">
        <title>Discovery of the Pendulisporaceae a myxobacterial family with distinct sporulation behavior and unique specialized metabolism.</title>
        <authorList>
            <person name="Garcia R."/>
            <person name="Popoff A."/>
            <person name="Bader C.D."/>
            <person name="Loehr J."/>
            <person name="Walesch S."/>
            <person name="Walt C."/>
            <person name="Boldt J."/>
            <person name="Bunk B."/>
            <person name="Haeckl F.J.F.P.J."/>
            <person name="Gunesch A.P."/>
            <person name="Birkelbach J."/>
            <person name="Nuebel U."/>
            <person name="Pietschmann T."/>
            <person name="Bach T."/>
            <person name="Mueller R."/>
        </authorList>
    </citation>
    <scope>NUCLEOTIDE SEQUENCE [LARGE SCALE GENOMIC DNA]</scope>
    <source>
        <strain evidence="7 8">MSr11954</strain>
    </source>
</reference>
<dbReference type="InterPro" id="IPR011009">
    <property type="entry name" value="Kinase-like_dom_sf"/>
</dbReference>